<feature type="region of interest" description="Disordered" evidence="3">
    <location>
        <begin position="1215"/>
        <end position="1240"/>
    </location>
</feature>
<feature type="compositionally biased region" description="Basic and acidic residues" evidence="3">
    <location>
        <begin position="1215"/>
        <end position="1235"/>
    </location>
</feature>
<protein>
    <recommendedName>
        <fullName evidence="7">Alpha-L-rhamnosidase-like protein</fullName>
    </recommendedName>
</protein>
<dbReference type="Pfam" id="PF17132">
    <property type="entry name" value="Glyco_hydro_106"/>
    <property type="match status" value="1"/>
</dbReference>
<name>A0A844G522_9BACT</name>
<organism evidence="5 6">
    <name type="scientific">Victivallis lenta</name>
    <dbReference type="NCBI Taxonomy" id="2606640"/>
    <lineage>
        <taxon>Bacteria</taxon>
        <taxon>Pseudomonadati</taxon>
        <taxon>Lentisphaerota</taxon>
        <taxon>Lentisphaeria</taxon>
        <taxon>Victivallales</taxon>
        <taxon>Victivallaceae</taxon>
        <taxon>Victivallis</taxon>
    </lineage>
</organism>
<reference evidence="5 6" key="1">
    <citation type="submission" date="2019-08" db="EMBL/GenBank/DDBJ databases">
        <title>In-depth cultivation of the pig gut microbiome towards novel bacterial diversity and tailored functional studies.</title>
        <authorList>
            <person name="Wylensek D."/>
            <person name="Hitch T.C.A."/>
            <person name="Clavel T."/>
        </authorList>
    </citation>
    <scope>NUCLEOTIDE SEQUENCE [LARGE SCALE GENOMIC DNA]</scope>
    <source>
        <strain evidence="5 6">BBE-744-WT-12</strain>
    </source>
</reference>
<keyword evidence="6" id="KW-1185">Reference proteome</keyword>
<dbReference type="EMBL" id="VUNS01000016">
    <property type="protein sequence ID" value="MST98233.1"/>
    <property type="molecule type" value="Genomic_DNA"/>
</dbReference>
<evidence type="ECO:0000256" key="2">
    <source>
        <dbReference type="ARBA" id="ARBA00022801"/>
    </source>
</evidence>
<feature type="signal peptide" evidence="4">
    <location>
        <begin position="1"/>
        <end position="20"/>
    </location>
</feature>
<keyword evidence="1 4" id="KW-0732">Signal</keyword>
<evidence type="ECO:0000313" key="5">
    <source>
        <dbReference type="EMBL" id="MST98233.1"/>
    </source>
</evidence>
<dbReference type="InterPro" id="IPR008979">
    <property type="entry name" value="Galactose-bd-like_sf"/>
</dbReference>
<dbReference type="PANTHER" id="PTHR43817:SF1">
    <property type="entry name" value="HYDROLASE, FAMILY 43, PUTATIVE (AFU_ORTHOLOGUE AFUA_3G01660)-RELATED"/>
    <property type="match status" value="1"/>
</dbReference>
<dbReference type="Gene3D" id="2.60.120.260">
    <property type="entry name" value="Galactose-binding domain-like"/>
    <property type="match status" value="1"/>
</dbReference>
<keyword evidence="2" id="KW-0378">Hydrolase</keyword>
<comment type="caution">
    <text evidence="5">The sequence shown here is derived from an EMBL/GenBank/DDBJ whole genome shotgun (WGS) entry which is preliminary data.</text>
</comment>
<gene>
    <name evidence="5" type="ORF">FYJ85_14405</name>
</gene>
<dbReference type="PANTHER" id="PTHR43817">
    <property type="entry name" value="GLYCOSYL HYDROLASE"/>
    <property type="match status" value="1"/>
</dbReference>
<dbReference type="Proteomes" id="UP000435649">
    <property type="component" value="Unassembled WGS sequence"/>
</dbReference>
<dbReference type="SUPFAM" id="SSF49785">
    <property type="entry name" value="Galactose-binding domain-like"/>
    <property type="match status" value="1"/>
</dbReference>
<accession>A0A844G522</accession>
<proteinExistence type="predicted"/>
<dbReference type="RefSeq" id="WP_154419309.1">
    <property type="nucleotide sequence ID" value="NZ_VUNS01000016.1"/>
</dbReference>
<dbReference type="AlphaFoldDB" id="A0A844G522"/>
<dbReference type="NCBIfam" id="NF045579">
    <property type="entry name" value="rhamnoside_JR"/>
    <property type="match status" value="1"/>
</dbReference>
<evidence type="ECO:0000256" key="4">
    <source>
        <dbReference type="SAM" id="SignalP"/>
    </source>
</evidence>
<evidence type="ECO:0008006" key="7">
    <source>
        <dbReference type="Google" id="ProtNLM"/>
    </source>
</evidence>
<dbReference type="GO" id="GO:0016787">
    <property type="term" value="F:hydrolase activity"/>
    <property type="evidence" value="ECO:0007669"/>
    <property type="project" value="UniProtKB-KW"/>
</dbReference>
<feature type="chain" id="PRO_5032320609" description="Alpha-L-rhamnosidase-like protein" evidence="4">
    <location>
        <begin position="21"/>
        <end position="1276"/>
    </location>
</feature>
<sequence>MRNVFFSFVALCLLAGRLCAADSLREGFANPPPEYRVHTWYHWSSNFVTPEGITADLEAMKKAGIGTVHLFAAAMSRMPSGPAILTEKWRENVRHFASEARRLGLQAGVHNCPGWSSSGGPWIRPEDAMQFLVSSEAEVAGGGKRTVTLPQPEIRNGYYRDVALLAFPAAPSPEVTKISATFTKFPSFPLSLPLKEKGSSAELRFDFSELTPLRFAELKFGETHLYVRGEIELSPDGVNFTKAGTFDFGIHNDQRGPKYVPFGDRPVKARSARIRFRDRVRPVWIGPADVRLESVRFTGQAMIPQIELQNASGSSFGFRPPAAGYAAAAGIAPESIIDLTGKLNAAGQLEWEVPPGTWKLLRIGHTPTGKRNAPASLSGLECDKLSRRGLDAHWPGMMEKYLADTKGFDVLRYGIIDSYEVGGQNWTDGLDREFETRRGYPLKPYLPAVLGYAVGTPEESARFLYDFQKTVAELFAENYFGRFTELCRRSGLLSCLEPYGGPFESMQSGKSADLPAGEFWIGGAPPDKLAASIGRVYGKKTIGAEAFTTDALPGRWLQDPYQLKEYGDRAWCRGINLFMLHSYVHQPWLHVRPGVTLGRHGAHFNRNNTWFREAGAWLDYVRRGQYLLQSGQAVADVLVLSGESVPNRFPAENGLDGYDFDYCDVETLLSRLTVRDGRIFLPDGRSYALFSLGTDRYLSRAVLRRVRELLEAGAVVAGVAPLGSPTLADRGSEAEYRRLVADLWESGRYEDRLIPAGKVADAVRALKLAPDFAGPVEFGFQHRKIGERDIYLVSSGSDRSFCGTVSFRVTGVAPELWDPATGETVPAPVWETQGGRTAVQLRLPPKGSIFVVFSPEAGTKKHLLPPAAPVPARLEVVEALYRERDAAAGGAEVTDAVRRLIDDSGLHFPVNTKSFGIADPAPGRYKVLLLKFRGGDGVLHELRTPEYGRVSLDAGKYDRSAALPIEIVRAVYRPRGEENGKDVTDEVKKLFTPAGLDFIVDNPTLGGDPAPDRPKELLLEYAYRGERVTKVYPEWAKVSLSAAFFVPGGGAEPFIDRDGRCAVLFLQPGEAEYRLPGGKIWKAASGVLPEPLALDREWSLSFPPGLGAPERIELPELISWSDHADDGVRYFSGTAVYHKRFELPAGVTGAGRRHYLELGAVKNLARVRLNGADLGLLWKPPFRVEVTERLKPGMNELQVEVTNLLVNRMIGDEQLSGRDPERDGFPEWVLSDRSDSGSGRYTWSTWKGWARDDKPLASGLLGPVRLLTGAVVRQDF</sequence>
<evidence type="ECO:0000256" key="1">
    <source>
        <dbReference type="ARBA" id="ARBA00022729"/>
    </source>
</evidence>
<evidence type="ECO:0000313" key="6">
    <source>
        <dbReference type="Proteomes" id="UP000435649"/>
    </source>
</evidence>
<evidence type="ECO:0000256" key="3">
    <source>
        <dbReference type="SAM" id="MobiDB-lite"/>
    </source>
</evidence>